<dbReference type="InterPro" id="IPR011551">
    <property type="entry name" value="NTP_PyrPHydrolase_MazG"/>
</dbReference>
<keyword evidence="3" id="KW-0378">Hydrolase</keyword>
<dbReference type="Gene3D" id="1.10.287.1080">
    <property type="entry name" value="MazG-like"/>
    <property type="match status" value="2"/>
</dbReference>
<dbReference type="Pfam" id="PF00590">
    <property type="entry name" value="TP_methylase"/>
    <property type="match status" value="1"/>
</dbReference>
<dbReference type="Proteomes" id="UP001148125">
    <property type="component" value="Unassembled WGS sequence"/>
</dbReference>
<dbReference type="NCBIfam" id="TIGR00444">
    <property type="entry name" value="mazG"/>
    <property type="match status" value="1"/>
</dbReference>
<dbReference type="InterPro" id="IPR035996">
    <property type="entry name" value="4pyrrol_Methylase_sf"/>
</dbReference>
<dbReference type="InterPro" id="IPR014777">
    <property type="entry name" value="4pyrrole_Mease_sub1"/>
</dbReference>
<evidence type="ECO:0000259" key="1">
    <source>
        <dbReference type="Pfam" id="PF00590"/>
    </source>
</evidence>
<proteinExistence type="predicted"/>
<feature type="domain" description="NTP pyrophosphohydrolase MazG-like" evidence="2">
    <location>
        <begin position="397"/>
        <end position="455"/>
    </location>
</feature>
<dbReference type="SUPFAM" id="SSF53790">
    <property type="entry name" value="Tetrapyrrole methylase"/>
    <property type="match status" value="1"/>
</dbReference>
<dbReference type="InterPro" id="IPR000878">
    <property type="entry name" value="4pyrrol_Mease"/>
</dbReference>
<accession>A0ABT5VKL3</accession>
<keyword evidence="4" id="KW-1185">Reference proteome</keyword>
<dbReference type="InterPro" id="IPR024180">
    <property type="entry name" value="Tetrapyrrole_Mease/MazG_pred"/>
</dbReference>
<dbReference type="InterPro" id="IPR004518">
    <property type="entry name" value="MazG-like_dom"/>
</dbReference>
<dbReference type="Gene3D" id="3.40.1010.10">
    <property type="entry name" value="Cobalt-precorrin-4 Transmethylase, Domain 1"/>
    <property type="match status" value="1"/>
</dbReference>
<reference evidence="3" key="1">
    <citation type="submission" date="2024-05" db="EMBL/GenBank/DDBJ databases">
        <title>Alkalihalobacillus sp. strain MEB203 novel alkaliphilic bacterium from Lonar Lake, India.</title>
        <authorList>
            <person name="Joshi A."/>
            <person name="Thite S."/>
            <person name="Mengade P."/>
        </authorList>
    </citation>
    <scope>NUCLEOTIDE SEQUENCE</scope>
    <source>
        <strain evidence="3">MEB 203</strain>
    </source>
</reference>
<evidence type="ECO:0000259" key="2">
    <source>
        <dbReference type="Pfam" id="PF03819"/>
    </source>
</evidence>
<dbReference type="InterPro" id="IPR048015">
    <property type="entry name" value="NTP-PPase_MazG-like_N"/>
</dbReference>
<dbReference type="Pfam" id="PF03819">
    <property type="entry name" value="MazG"/>
    <property type="match status" value="2"/>
</dbReference>
<dbReference type="EMBL" id="JAOTPO010000024">
    <property type="protein sequence ID" value="MDE5415985.1"/>
    <property type="molecule type" value="Genomic_DNA"/>
</dbReference>
<dbReference type="CDD" id="cd11723">
    <property type="entry name" value="YabN_N_like"/>
    <property type="match status" value="1"/>
</dbReference>
<comment type="caution">
    <text evidence="3">The sequence shown here is derived from an EMBL/GenBank/DDBJ whole genome shotgun (WGS) entry which is preliminary data.</text>
</comment>
<sequence>MVKKITVIGLGAGELAQLSLGTYQILKKEKPLFLRTERHPVIEELKSEGLTYSSFDEEYEKHERFEDVYRSIVDILLAELETQAEITYAVPGHPLVAEETVQLLLREGKERDIHVEIQGGQSFLDPMFNALKIDPIDGCQIVDGTQLKREDLQIRQHIIICQVYDAYIASEVKLTLMDLLPDDYEVSVATAVGTSKETIITCPLYELDHVTELNNLTAVYVPPVENEQLLYKDFQKLREVIATLRGPEGCPWDQEQTHQSLKPFLLEEAYEVLEAIDEEDDDHLVEELGDVLLQVMLHAQIGEDDGWFTIDDIIQSITEKMIRRHPHVFSNQDAKDAAEVVANWEEIKRKEKKDERNGSALDGIPKSMPALMKAFEIQKKAAKVGFDWDDAAPMWMKLQEEIGEFFSEFKVNNEEKMKKELGDILFVVVNLARFYKINPEEALHMTNQKFSSRFKAIEDQLTEEGLTFADVTLEKMDEIWEKSKEKFQ</sequence>
<dbReference type="SUPFAM" id="SSF101386">
    <property type="entry name" value="all-alpha NTP pyrophosphatases"/>
    <property type="match status" value="2"/>
</dbReference>
<organism evidence="3 4">
    <name type="scientific">Alkalihalobacterium chitinilyticum</name>
    <dbReference type="NCBI Taxonomy" id="2980103"/>
    <lineage>
        <taxon>Bacteria</taxon>
        <taxon>Bacillati</taxon>
        <taxon>Bacillota</taxon>
        <taxon>Bacilli</taxon>
        <taxon>Bacillales</taxon>
        <taxon>Bacillaceae</taxon>
        <taxon>Alkalihalobacterium</taxon>
    </lineage>
</organism>
<dbReference type="InterPro" id="IPR035013">
    <property type="entry name" value="YabN_N"/>
</dbReference>
<evidence type="ECO:0000313" key="4">
    <source>
        <dbReference type="Proteomes" id="UP001148125"/>
    </source>
</evidence>
<dbReference type="PANTHER" id="PTHR30522">
    <property type="entry name" value="NUCLEOSIDE TRIPHOSPHATE PYROPHOSPHOHYDROLASE"/>
    <property type="match status" value="1"/>
</dbReference>
<evidence type="ECO:0000313" key="3">
    <source>
        <dbReference type="EMBL" id="MDE5415985.1"/>
    </source>
</evidence>
<dbReference type="CDD" id="cd11528">
    <property type="entry name" value="NTP-PPase_MazG_Nterm"/>
    <property type="match status" value="1"/>
</dbReference>
<feature type="domain" description="NTP pyrophosphohydrolase MazG-like" evidence="2">
    <location>
        <begin position="256"/>
        <end position="329"/>
    </location>
</feature>
<name>A0ABT5VKL3_9BACI</name>
<dbReference type="GO" id="GO:0047429">
    <property type="term" value="F:nucleoside triphosphate diphosphatase activity"/>
    <property type="evidence" value="ECO:0007669"/>
    <property type="project" value="UniProtKB-EC"/>
</dbReference>
<dbReference type="PIRSF" id="PIRSF002845">
    <property type="entry name" value="Ttrprl_mtas_MazG"/>
    <property type="match status" value="1"/>
</dbReference>
<dbReference type="PANTHER" id="PTHR30522:SF0">
    <property type="entry name" value="NUCLEOSIDE TRIPHOSPHATE PYROPHOSPHOHYDROLASE"/>
    <property type="match status" value="1"/>
</dbReference>
<dbReference type="EC" id="3.6.1.9" evidence="3"/>
<feature type="domain" description="Tetrapyrrole methylase" evidence="1">
    <location>
        <begin position="4"/>
        <end position="208"/>
    </location>
</feature>
<gene>
    <name evidence="3" type="primary">mazG</name>
    <name evidence="3" type="ORF">N7Z68_21875</name>
</gene>
<dbReference type="CDD" id="cd11529">
    <property type="entry name" value="NTP-PPase_MazG_Cterm"/>
    <property type="match status" value="1"/>
</dbReference>
<dbReference type="NCBIfam" id="NF007113">
    <property type="entry name" value="PRK09562.1"/>
    <property type="match status" value="1"/>
</dbReference>
<protein>
    <submittedName>
        <fullName evidence="3">Nucleoside triphosphate pyrophosphohydrolase</fullName>
        <ecNumber evidence="3">3.6.1.9</ecNumber>
    </submittedName>
</protein>
<dbReference type="InterPro" id="IPR048011">
    <property type="entry name" value="NTP-PPase_MazG-like_C"/>
</dbReference>